<dbReference type="EMBL" id="LUEZ02000010">
    <property type="protein sequence ID" value="RDB29637.1"/>
    <property type="molecule type" value="Genomic_DNA"/>
</dbReference>
<dbReference type="AlphaFoldDB" id="A0A369K9W7"/>
<sequence>MCAHIKPTSVASYLSGICQQLEPYFPEVHHIRKSSLVSRTLAGCQCLRAVLTTRKCALTIDDLDHVVHHYSSSTDHNDRLFVAQLLTSFFALMRLGELTYPDNPKLRDDRKVIKITSVTIADDQYKFFLPGHKADKFFEGNTIIIRRQDSLHDPFKNFSLYILSRQTRFPLSSKLWLTAAGRVPTRSFFITRGPHSKVLRFLRRRPVNARRRRHPSRRARRRPLHYSSYRPLGHRHFSNLYTKKPRSHSSPTFWTQLSILIYLIPILFTDTFRARYISYYAT</sequence>
<protein>
    <submittedName>
        <fullName evidence="1">Uncharacterized protein</fullName>
    </submittedName>
</protein>
<evidence type="ECO:0000313" key="1">
    <source>
        <dbReference type="EMBL" id="RDB29637.1"/>
    </source>
</evidence>
<dbReference type="Proteomes" id="UP000076154">
    <property type="component" value="Unassembled WGS sequence"/>
</dbReference>
<accession>A0A369K9W7</accession>
<evidence type="ECO:0000313" key="2">
    <source>
        <dbReference type="Proteomes" id="UP000076154"/>
    </source>
</evidence>
<gene>
    <name evidence="1" type="ORF">Hypma_015137</name>
</gene>
<dbReference type="InParanoid" id="A0A369K9W7"/>
<proteinExistence type="predicted"/>
<keyword evidence="2" id="KW-1185">Reference proteome</keyword>
<dbReference type="OrthoDB" id="5598396at2759"/>
<name>A0A369K9W7_HYPMA</name>
<reference evidence="1" key="1">
    <citation type="submission" date="2018-04" db="EMBL/GenBank/DDBJ databases">
        <title>Whole genome sequencing of Hypsizygus marmoreus.</title>
        <authorList>
            <person name="Choi I.-G."/>
            <person name="Min B."/>
            <person name="Kim J.-G."/>
            <person name="Kim S."/>
            <person name="Oh Y.-L."/>
            <person name="Kong W.-S."/>
            <person name="Park H."/>
            <person name="Jeong J."/>
            <person name="Song E.-S."/>
        </authorList>
    </citation>
    <scope>NUCLEOTIDE SEQUENCE [LARGE SCALE GENOMIC DNA]</scope>
    <source>
        <strain evidence="1">51987-8</strain>
    </source>
</reference>
<organism evidence="1 2">
    <name type="scientific">Hypsizygus marmoreus</name>
    <name type="common">White beech mushroom</name>
    <name type="synonym">Agaricus marmoreus</name>
    <dbReference type="NCBI Taxonomy" id="39966"/>
    <lineage>
        <taxon>Eukaryota</taxon>
        <taxon>Fungi</taxon>
        <taxon>Dikarya</taxon>
        <taxon>Basidiomycota</taxon>
        <taxon>Agaricomycotina</taxon>
        <taxon>Agaricomycetes</taxon>
        <taxon>Agaricomycetidae</taxon>
        <taxon>Agaricales</taxon>
        <taxon>Tricholomatineae</taxon>
        <taxon>Lyophyllaceae</taxon>
        <taxon>Hypsizygus</taxon>
    </lineage>
</organism>
<comment type="caution">
    <text evidence="1">The sequence shown here is derived from an EMBL/GenBank/DDBJ whole genome shotgun (WGS) entry which is preliminary data.</text>
</comment>